<dbReference type="InterPro" id="IPR024983">
    <property type="entry name" value="CHAT_dom"/>
</dbReference>
<dbReference type="InterPro" id="IPR019734">
    <property type="entry name" value="TPR_rpt"/>
</dbReference>
<dbReference type="PANTHER" id="PTHR19959">
    <property type="entry name" value="KINESIN LIGHT CHAIN"/>
    <property type="match status" value="1"/>
</dbReference>
<dbReference type="Pfam" id="PF13374">
    <property type="entry name" value="TPR_10"/>
    <property type="match status" value="10"/>
</dbReference>
<dbReference type="SMART" id="SM00028">
    <property type="entry name" value="TPR"/>
    <property type="match status" value="7"/>
</dbReference>
<accession>A0A5C3KEA8</accession>
<protein>
    <submittedName>
        <fullName evidence="2">Mucin-like protein 1</fullName>
    </submittedName>
</protein>
<evidence type="ECO:0000313" key="3">
    <source>
        <dbReference type="Proteomes" id="UP000307440"/>
    </source>
</evidence>
<name>A0A5C3KEA8_COPMA</name>
<evidence type="ECO:0000313" key="2">
    <source>
        <dbReference type="EMBL" id="TFK18344.1"/>
    </source>
</evidence>
<dbReference type="STRING" id="230819.A0A5C3KEA8"/>
<organism evidence="2 3">
    <name type="scientific">Coprinopsis marcescibilis</name>
    <name type="common">Agaric fungus</name>
    <name type="synonym">Psathyrella marcescibilis</name>
    <dbReference type="NCBI Taxonomy" id="230819"/>
    <lineage>
        <taxon>Eukaryota</taxon>
        <taxon>Fungi</taxon>
        <taxon>Dikarya</taxon>
        <taxon>Basidiomycota</taxon>
        <taxon>Agaricomycotina</taxon>
        <taxon>Agaricomycetes</taxon>
        <taxon>Agaricomycetidae</taxon>
        <taxon>Agaricales</taxon>
        <taxon>Agaricineae</taxon>
        <taxon>Psathyrellaceae</taxon>
        <taxon>Coprinopsis</taxon>
    </lineage>
</organism>
<gene>
    <name evidence="2" type="ORF">FA15DRAFT_649541</name>
</gene>
<sequence>MDDDHRPHAEDKDVGHSNCYKVDGPDNIVGTIELVAEILNCVVRGMDWETFESALCILNEAMEEETDINQRASARGALAKAFLTRFACHGWDNDLLMICKLLTEDLQEGGHMVHRCLGRRTSDTPDTVQFALGMVEDVRKAIDETALGTAICVASEALELGSDKESSRHRHHLQQGYRMVRDAHVPRGANDPWAYIRAISLEHIGWTRCVEQGIPEVIIQGQVWNDLAAEEDRQGREQFNLGTELLEGGEFDEAIPLLFSSLSSRRPPHPIRSDSLNNLANALLARFSHNGNLNDLGQCIMLHREALGLRPSPHPDRSSSLNNLSGALSTQFGHTGNFDDLEQCIVLNREALPLGLIPHLHPNRSGLLNDLGNALSTRFKQTGSFDDLEECTALHRKALALTPSHPSRSASLNNLANALFTRSEFKYTGSFDDLDESIVLEREALALMLPPHPSRFALLNNLANALYTRFDHKGNFDNLEECIVLQREVLALTLPPHPNRSGSLSNTATALATRFEHKGSFDDLQECIVLHREALSLMLPLSPNRSSSLNNLSNALAIRFKHKGSLDDLDDSILLHREALALVPPRQPGRSSSLNNLASTLCTRFKHKGNFDDLEECIVLHREALALVPPPQPGRFTSLNNLANALSTRFRQKGSYDDLEQCIALHREALTLTSPPHPGHSTALMNLATALFTRFEHRGSFDDLEECIILHREALGLRPPPHPDRCGSLSNFASALSIRFEHQGSFDDLEQCIIFYREALGLMPPSHPNLSDSLNNFADALSTRFKHKGNIDDLEECIVLYREALALRPSSHPDRSISLNNLGNALSTRFKHRRSHDDLEQSIILQKEALALTPYPHPNRSIFLANIAKATHNTYLRSHDEKDLDSALDLLEAAAKYSSASLLTRLDSAKLWASLSQLYRRTSALDAYSYTIALLPLLSSLDLTLPQRQSVLVHTKDISSDAVQCAISFNALQTAVVFLSTSRSVFWSQSLQLRSPLDRLESVSPSLAQDLQFVSQRLEQATNSTNTLEPILHPHPQPSQSETLYSLSQQRQRLLAQAREIDGFADFLLPPSFDFLSAAARSGPIVFLNASEYGCDAIVMRQGGQLQQVSLGVELDTLQKLTTASQQLAQQQFIGSTIVEEITKQVERSACYNTRLKGRIQPPGRETIDDHFKFVLGSLWTLVVKPVVDSLGLSKTDTPPRLWWCATGVFSFLPIHAAGSYSKVNGPEDALFQYAISSFIYTPQDLISPPPLLTSEFKMVAVIEPLGGNGYRPLPMTTIELDKIRTRIPNHDNLIEHVGKAREPINLNDVLSSLQECSFAHFGCHGTQHPSYPLDSALVLSGGHLTMKRIIQKCQASNGSLAYLSACQTAKSDEDRPDEALTLAATMMFAGFKGVVGTMWSISDVDAPVVADAFYKHMFRNGTERPPDVTEAAYALHLAVQNVREGGAPFWNWVSYVHFGV</sequence>
<evidence type="ECO:0000259" key="1">
    <source>
        <dbReference type="Pfam" id="PF12770"/>
    </source>
</evidence>
<proteinExistence type="predicted"/>
<dbReference type="Gene3D" id="1.25.40.10">
    <property type="entry name" value="Tetratricopeptide repeat domain"/>
    <property type="match status" value="4"/>
</dbReference>
<dbReference type="SUPFAM" id="SSF48452">
    <property type="entry name" value="TPR-like"/>
    <property type="match status" value="2"/>
</dbReference>
<dbReference type="InterPro" id="IPR011990">
    <property type="entry name" value="TPR-like_helical_dom_sf"/>
</dbReference>
<dbReference type="Pfam" id="PF12770">
    <property type="entry name" value="CHAT"/>
    <property type="match status" value="1"/>
</dbReference>
<dbReference type="OrthoDB" id="9991317at2759"/>
<feature type="domain" description="CHAT" evidence="1">
    <location>
        <begin position="1177"/>
        <end position="1460"/>
    </location>
</feature>
<dbReference type="EMBL" id="ML210409">
    <property type="protein sequence ID" value="TFK18344.1"/>
    <property type="molecule type" value="Genomic_DNA"/>
</dbReference>
<dbReference type="Proteomes" id="UP000307440">
    <property type="component" value="Unassembled WGS sequence"/>
</dbReference>
<keyword evidence="3" id="KW-1185">Reference proteome</keyword>
<dbReference type="PANTHER" id="PTHR19959:SF119">
    <property type="entry name" value="FUNGAL LIPASE-LIKE DOMAIN-CONTAINING PROTEIN"/>
    <property type="match status" value="1"/>
</dbReference>
<reference evidence="2 3" key="1">
    <citation type="journal article" date="2019" name="Nat. Ecol. Evol.">
        <title>Megaphylogeny resolves global patterns of mushroom evolution.</title>
        <authorList>
            <person name="Varga T."/>
            <person name="Krizsan K."/>
            <person name="Foldi C."/>
            <person name="Dima B."/>
            <person name="Sanchez-Garcia M."/>
            <person name="Sanchez-Ramirez S."/>
            <person name="Szollosi G.J."/>
            <person name="Szarkandi J.G."/>
            <person name="Papp V."/>
            <person name="Albert L."/>
            <person name="Andreopoulos W."/>
            <person name="Angelini C."/>
            <person name="Antonin V."/>
            <person name="Barry K.W."/>
            <person name="Bougher N.L."/>
            <person name="Buchanan P."/>
            <person name="Buyck B."/>
            <person name="Bense V."/>
            <person name="Catcheside P."/>
            <person name="Chovatia M."/>
            <person name="Cooper J."/>
            <person name="Damon W."/>
            <person name="Desjardin D."/>
            <person name="Finy P."/>
            <person name="Geml J."/>
            <person name="Haridas S."/>
            <person name="Hughes K."/>
            <person name="Justo A."/>
            <person name="Karasinski D."/>
            <person name="Kautmanova I."/>
            <person name="Kiss B."/>
            <person name="Kocsube S."/>
            <person name="Kotiranta H."/>
            <person name="LaButti K.M."/>
            <person name="Lechner B.E."/>
            <person name="Liimatainen K."/>
            <person name="Lipzen A."/>
            <person name="Lukacs Z."/>
            <person name="Mihaltcheva S."/>
            <person name="Morgado L.N."/>
            <person name="Niskanen T."/>
            <person name="Noordeloos M.E."/>
            <person name="Ohm R.A."/>
            <person name="Ortiz-Santana B."/>
            <person name="Ovrebo C."/>
            <person name="Racz N."/>
            <person name="Riley R."/>
            <person name="Savchenko A."/>
            <person name="Shiryaev A."/>
            <person name="Soop K."/>
            <person name="Spirin V."/>
            <person name="Szebenyi C."/>
            <person name="Tomsovsky M."/>
            <person name="Tulloss R.E."/>
            <person name="Uehling J."/>
            <person name="Grigoriev I.V."/>
            <person name="Vagvolgyi C."/>
            <person name="Papp T."/>
            <person name="Martin F.M."/>
            <person name="Miettinen O."/>
            <person name="Hibbett D.S."/>
            <person name="Nagy L.G."/>
        </authorList>
    </citation>
    <scope>NUCLEOTIDE SEQUENCE [LARGE SCALE GENOMIC DNA]</scope>
    <source>
        <strain evidence="2 3">CBS 121175</strain>
    </source>
</reference>